<dbReference type="Gene3D" id="3.40.50.300">
    <property type="entry name" value="P-loop containing nucleotide triphosphate hydrolases"/>
    <property type="match status" value="1"/>
</dbReference>
<dbReference type="InterPro" id="IPR000863">
    <property type="entry name" value="Sulfotransferase_dom"/>
</dbReference>
<protein>
    <recommendedName>
        <fullName evidence="9">Sulfotransferase domain-containing protein</fullName>
    </recommendedName>
</protein>
<dbReference type="EMBL" id="JACMRX010000001">
    <property type="protein sequence ID" value="KAF7996305.1"/>
    <property type="molecule type" value="Genomic_DNA"/>
</dbReference>
<dbReference type="GO" id="GO:0005743">
    <property type="term" value="C:mitochondrial inner membrane"/>
    <property type="evidence" value="ECO:0007669"/>
    <property type="project" value="UniProtKB-SubCell"/>
</dbReference>
<sequence length="381" mass="44109">MVWAGKKTKYCLKAPWMEQGEGFYNFKTRPDDVWVVTNTRSGTTVTQEMIWLLQNNLDYETAKKFNLFNRFPEVVASLYPKMWKGAEVVIQDQNDNKKFKLIKCDDNKTSYEFFSTLPSPRLFKTHVPLSLHGDILDSGCKIVYIARNPKDRLVSGYHFETSGDKPFFHGDITRYWNFFKNNLIPYTPYFEHVKEAWALKDHPNLLFLFFEELRADLRGTINKVADFLGKKYTEKDIDELANHLDIDNFRKNKMVNDLKGFSKVKSVFIGKGLVGGWKEQIPPEVEAEIDEWIAENLKDSDLTFSMTSGPIPKPVLRGFLARNIKFHLVGAVLSSCSAGLAFKLLYCDPRKRRHDEFYATYDAEKQLKIMNEAGLMQSCPI</sequence>
<comment type="similarity">
    <text evidence="2">Belongs to the sulfotransferase 1 family.</text>
</comment>
<keyword evidence="7" id="KW-0496">Mitochondrion</keyword>
<evidence type="ECO:0000256" key="1">
    <source>
        <dbReference type="ARBA" id="ARBA00004273"/>
    </source>
</evidence>
<dbReference type="InterPro" id="IPR037169">
    <property type="entry name" value="Cytochrome_c_oxidase_VIc_sf"/>
</dbReference>
<gene>
    <name evidence="10" type="ORF">HCN44_001937</name>
</gene>
<keyword evidence="3" id="KW-0808">Transferase</keyword>
<dbReference type="PANTHER" id="PTHR11783">
    <property type="entry name" value="SULFOTRANSFERASE SULT"/>
    <property type="match status" value="1"/>
</dbReference>
<evidence type="ECO:0000259" key="9">
    <source>
        <dbReference type="Pfam" id="PF00685"/>
    </source>
</evidence>
<dbReference type="GO" id="GO:0008146">
    <property type="term" value="F:sulfotransferase activity"/>
    <property type="evidence" value="ECO:0007669"/>
    <property type="project" value="InterPro"/>
</dbReference>
<keyword evidence="4" id="KW-0812">Transmembrane</keyword>
<dbReference type="OrthoDB" id="205623at2759"/>
<name>A0A835CX97_APHGI</name>
<keyword evidence="5" id="KW-0999">Mitochondrion inner membrane</keyword>
<evidence type="ECO:0000256" key="2">
    <source>
        <dbReference type="ARBA" id="ARBA00005771"/>
    </source>
</evidence>
<comment type="subcellular location">
    <subcellularLocation>
        <location evidence="1">Mitochondrion inner membrane</location>
    </subcellularLocation>
</comment>
<evidence type="ECO:0000256" key="6">
    <source>
        <dbReference type="ARBA" id="ARBA00022989"/>
    </source>
</evidence>
<evidence type="ECO:0000256" key="8">
    <source>
        <dbReference type="ARBA" id="ARBA00023136"/>
    </source>
</evidence>
<reference evidence="10 11" key="1">
    <citation type="submission" date="2020-08" db="EMBL/GenBank/DDBJ databases">
        <title>Aphidius gifuensis genome sequencing and assembly.</title>
        <authorList>
            <person name="Du Z."/>
        </authorList>
    </citation>
    <scope>NUCLEOTIDE SEQUENCE [LARGE SCALE GENOMIC DNA]</scope>
    <source>
        <strain evidence="10">YNYX2018</strain>
        <tissue evidence="10">Adults</tissue>
    </source>
</reference>
<evidence type="ECO:0000256" key="4">
    <source>
        <dbReference type="ARBA" id="ARBA00022692"/>
    </source>
</evidence>
<evidence type="ECO:0000256" key="7">
    <source>
        <dbReference type="ARBA" id="ARBA00023128"/>
    </source>
</evidence>
<evidence type="ECO:0000313" key="10">
    <source>
        <dbReference type="EMBL" id="KAF7996305.1"/>
    </source>
</evidence>
<comment type="caution">
    <text evidence="10">The sequence shown here is derived from an EMBL/GenBank/DDBJ whole genome shotgun (WGS) entry which is preliminary data.</text>
</comment>
<dbReference type="Pfam" id="PF02937">
    <property type="entry name" value="COX6C"/>
    <property type="match status" value="1"/>
</dbReference>
<dbReference type="Pfam" id="PF00685">
    <property type="entry name" value="Sulfotransfer_1"/>
    <property type="match status" value="1"/>
</dbReference>
<dbReference type="InterPro" id="IPR034884">
    <property type="entry name" value="Cytochrome_c_oxidase_VIc/VIIs"/>
</dbReference>
<organism evidence="10 11">
    <name type="scientific">Aphidius gifuensis</name>
    <name type="common">Parasitoid wasp</name>
    <dbReference type="NCBI Taxonomy" id="684658"/>
    <lineage>
        <taxon>Eukaryota</taxon>
        <taxon>Metazoa</taxon>
        <taxon>Ecdysozoa</taxon>
        <taxon>Arthropoda</taxon>
        <taxon>Hexapoda</taxon>
        <taxon>Insecta</taxon>
        <taxon>Pterygota</taxon>
        <taxon>Neoptera</taxon>
        <taxon>Endopterygota</taxon>
        <taxon>Hymenoptera</taxon>
        <taxon>Apocrita</taxon>
        <taxon>Ichneumonoidea</taxon>
        <taxon>Braconidae</taxon>
        <taxon>Aphidiinae</taxon>
        <taxon>Aphidius</taxon>
    </lineage>
</organism>
<keyword evidence="6" id="KW-1133">Transmembrane helix</keyword>
<dbReference type="Proteomes" id="UP000639338">
    <property type="component" value="Unassembled WGS sequence"/>
</dbReference>
<dbReference type="SUPFAM" id="SSF81415">
    <property type="entry name" value="Mitochondrial cytochrome c oxidase subunit VIc"/>
    <property type="match status" value="1"/>
</dbReference>
<dbReference type="AlphaFoldDB" id="A0A835CX97"/>
<dbReference type="InterPro" id="IPR027417">
    <property type="entry name" value="P-loop_NTPase"/>
</dbReference>
<evidence type="ECO:0000313" key="11">
    <source>
        <dbReference type="Proteomes" id="UP000639338"/>
    </source>
</evidence>
<evidence type="ECO:0000256" key="3">
    <source>
        <dbReference type="ARBA" id="ARBA00022679"/>
    </source>
</evidence>
<dbReference type="Gene3D" id="4.10.93.10">
    <property type="entry name" value="Mitochondrial cytochrome c oxidase subunit VIc/VIIs"/>
    <property type="match status" value="1"/>
</dbReference>
<feature type="domain" description="Sulfotransferase" evidence="9">
    <location>
        <begin position="30"/>
        <end position="300"/>
    </location>
</feature>
<accession>A0A835CX97</accession>
<dbReference type="SUPFAM" id="SSF52540">
    <property type="entry name" value="P-loop containing nucleoside triphosphate hydrolases"/>
    <property type="match status" value="1"/>
</dbReference>
<evidence type="ECO:0000256" key="5">
    <source>
        <dbReference type="ARBA" id="ARBA00022792"/>
    </source>
</evidence>
<proteinExistence type="inferred from homology"/>
<keyword evidence="8" id="KW-0472">Membrane</keyword>
<keyword evidence="11" id="KW-1185">Reference proteome</keyword>